<dbReference type="Proteomes" id="UP000218811">
    <property type="component" value="Unassembled WGS sequence"/>
</dbReference>
<reference evidence="1 2" key="1">
    <citation type="journal article" date="2012" name="Science">
        <title>The Paleozoic origin of enzymatic lignin decomposition reconstructed from 31 fungal genomes.</title>
        <authorList>
            <person name="Floudas D."/>
            <person name="Binder M."/>
            <person name="Riley R."/>
            <person name="Barry K."/>
            <person name="Blanchette R.A."/>
            <person name="Henrissat B."/>
            <person name="Martinez A.T."/>
            <person name="Otillar R."/>
            <person name="Spatafora J.W."/>
            <person name="Yadav J.S."/>
            <person name="Aerts A."/>
            <person name="Benoit I."/>
            <person name="Boyd A."/>
            <person name="Carlson A."/>
            <person name="Copeland A."/>
            <person name="Coutinho P.M."/>
            <person name="de Vries R.P."/>
            <person name="Ferreira P."/>
            <person name="Findley K."/>
            <person name="Foster B."/>
            <person name="Gaskell J."/>
            <person name="Glotzer D."/>
            <person name="Gorecki P."/>
            <person name="Heitman J."/>
            <person name="Hesse C."/>
            <person name="Hori C."/>
            <person name="Igarashi K."/>
            <person name="Jurgens J.A."/>
            <person name="Kallen N."/>
            <person name="Kersten P."/>
            <person name="Kohler A."/>
            <person name="Kuees U."/>
            <person name="Kumar T.K.A."/>
            <person name="Kuo A."/>
            <person name="LaButti K."/>
            <person name="Larrondo L.F."/>
            <person name="Lindquist E."/>
            <person name="Ling A."/>
            <person name="Lombard V."/>
            <person name="Lucas S."/>
            <person name="Lundell T."/>
            <person name="Martin R."/>
            <person name="McLaughlin D.J."/>
            <person name="Morgenstern I."/>
            <person name="Morin E."/>
            <person name="Murat C."/>
            <person name="Nagy L.G."/>
            <person name="Nolan M."/>
            <person name="Ohm R.A."/>
            <person name="Patyshakuliyeva A."/>
            <person name="Rokas A."/>
            <person name="Ruiz-Duenas F.J."/>
            <person name="Sabat G."/>
            <person name="Salamov A."/>
            <person name="Samejima M."/>
            <person name="Schmutz J."/>
            <person name="Slot J.C."/>
            <person name="St John F."/>
            <person name="Stenlid J."/>
            <person name="Sun H."/>
            <person name="Sun S."/>
            <person name="Syed K."/>
            <person name="Tsang A."/>
            <person name="Wiebenga A."/>
            <person name="Young D."/>
            <person name="Pisabarro A."/>
            <person name="Eastwood D.C."/>
            <person name="Martin F."/>
            <person name="Cullen D."/>
            <person name="Grigoriev I.V."/>
            <person name="Hibbett D.S."/>
        </authorList>
    </citation>
    <scope>NUCLEOTIDE SEQUENCE [LARGE SCALE GENOMIC DNA]</scope>
    <source>
        <strain evidence="1 2">MD-104</strain>
    </source>
</reference>
<organism evidence="1 2">
    <name type="scientific">Wolfiporia cocos (strain MD-104)</name>
    <name type="common">Brown rot fungus</name>
    <dbReference type="NCBI Taxonomy" id="742152"/>
    <lineage>
        <taxon>Eukaryota</taxon>
        <taxon>Fungi</taxon>
        <taxon>Dikarya</taxon>
        <taxon>Basidiomycota</taxon>
        <taxon>Agaricomycotina</taxon>
        <taxon>Agaricomycetes</taxon>
        <taxon>Polyporales</taxon>
        <taxon>Phaeolaceae</taxon>
        <taxon>Wolfiporia</taxon>
    </lineage>
</organism>
<dbReference type="EMBL" id="KB467942">
    <property type="protein sequence ID" value="PCH38577.1"/>
    <property type="molecule type" value="Genomic_DNA"/>
</dbReference>
<gene>
    <name evidence="1" type="ORF">WOLCODRAFT_136348</name>
</gene>
<evidence type="ECO:0000313" key="2">
    <source>
        <dbReference type="Proteomes" id="UP000218811"/>
    </source>
</evidence>
<protein>
    <submittedName>
        <fullName evidence="1">Uncharacterized protein</fullName>
    </submittedName>
</protein>
<name>A0A2H3JRF0_WOLCO</name>
<keyword evidence="2" id="KW-1185">Reference proteome</keyword>
<evidence type="ECO:0000313" key="1">
    <source>
        <dbReference type="EMBL" id="PCH38577.1"/>
    </source>
</evidence>
<dbReference type="AlphaFoldDB" id="A0A2H3JRF0"/>
<accession>A0A2H3JRF0</accession>
<proteinExistence type="predicted"/>
<sequence>MAESVYDEASGGTKDQHFGDHHHEYELCTMQLSFSDCWMMLHNHAHRDRRDVLGVLTPTVCTYRPSQSSARRRSAFRNGSTLLGLRYSYWISLQSVRGET</sequence>